<evidence type="ECO:0000256" key="13">
    <source>
        <dbReference type="RuleBase" id="RU003762"/>
    </source>
</evidence>
<dbReference type="Gene3D" id="2.60.40.1460">
    <property type="entry name" value="Integrin domains. Chain A, domain 2"/>
    <property type="match status" value="1"/>
</dbReference>
<gene>
    <name evidence="18" type="primary">LOC117746925</name>
</gene>
<evidence type="ECO:0000256" key="6">
    <source>
        <dbReference type="ARBA" id="ARBA00022889"/>
    </source>
</evidence>
<dbReference type="InterPro" id="IPR028994">
    <property type="entry name" value="Integrin_alpha_N"/>
</dbReference>
<feature type="repeat" description="FG-GAP" evidence="12">
    <location>
        <begin position="362"/>
        <end position="420"/>
    </location>
</feature>
<dbReference type="Pfam" id="PF20805">
    <property type="entry name" value="Integrin_A_Ig_2"/>
    <property type="match status" value="1"/>
</dbReference>
<feature type="repeat" description="FG-GAP" evidence="12">
    <location>
        <begin position="242"/>
        <end position="299"/>
    </location>
</feature>
<dbReference type="PANTHER" id="PTHR23220">
    <property type="entry name" value="INTEGRIN ALPHA"/>
    <property type="match status" value="1"/>
</dbReference>
<feature type="domain" description="Integrin alpha third immunoglobulin-like" evidence="17">
    <location>
        <begin position="781"/>
        <end position="879"/>
    </location>
</feature>
<feature type="region of interest" description="Disordered" evidence="14">
    <location>
        <begin position="589"/>
        <end position="610"/>
    </location>
</feature>
<evidence type="ECO:0000313" key="19">
    <source>
        <dbReference type="Proteomes" id="UP000694565"/>
    </source>
</evidence>
<dbReference type="Gene3D" id="2.60.40.1510">
    <property type="entry name" value="ntegrin, alpha v. Chain A, domain 3"/>
    <property type="match status" value="1"/>
</dbReference>
<dbReference type="GO" id="GO:0007229">
    <property type="term" value="P:integrin-mediated signaling pathway"/>
    <property type="evidence" value="ECO:0007669"/>
    <property type="project" value="UniProtKB-KW"/>
</dbReference>
<evidence type="ECO:0000259" key="17">
    <source>
        <dbReference type="Pfam" id="PF20806"/>
    </source>
</evidence>
<dbReference type="GO" id="GO:0005178">
    <property type="term" value="F:integrin binding"/>
    <property type="evidence" value="ECO:0007669"/>
    <property type="project" value="TreeGrafter"/>
</dbReference>
<keyword evidence="19" id="KW-1185">Reference proteome</keyword>
<keyword evidence="6 13" id="KW-0130">Cell adhesion</keyword>
<dbReference type="Gene3D" id="2.60.40.1530">
    <property type="entry name" value="ntegrin, alpha v. Chain A, domain 4"/>
    <property type="match status" value="1"/>
</dbReference>
<dbReference type="GO" id="GO:0098609">
    <property type="term" value="P:cell-cell adhesion"/>
    <property type="evidence" value="ECO:0007669"/>
    <property type="project" value="TreeGrafter"/>
</dbReference>
<dbReference type="InterPro" id="IPR000413">
    <property type="entry name" value="Integrin_alpha"/>
</dbReference>
<dbReference type="PRINTS" id="PR01185">
    <property type="entry name" value="INTEGRINA"/>
</dbReference>
<dbReference type="SMART" id="SM00191">
    <property type="entry name" value="Int_alpha"/>
    <property type="match status" value="5"/>
</dbReference>
<keyword evidence="11" id="KW-0325">Glycoprotein</keyword>
<protein>
    <submittedName>
        <fullName evidence="18">Integrin subunit alpha 6</fullName>
    </submittedName>
</protein>
<dbReference type="InterPro" id="IPR013517">
    <property type="entry name" value="FG-GAP"/>
</dbReference>
<dbReference type="Proteomes" id="UP000694565">
    <property type="component" value="Unplaced"/>
</dbReference>
<reference evidence="18" key="2">
    <citation type="submission" date="2025-09" db="UniProtKB">
        <authorList>
            <consortium name="Ensembl"/>
        </authorList>
    </citation>
    <scope>IDENTIFICATION</scope>
</reference>
<dbReference type="GO" id="GO:0007160">
    <property type="term" value="P:cell-matrix adhesion"/>
    <property type="evidence" value="ECO:0007669"/>
    <property type="project" value="TreeGrafter"/>
</dbReference>
<dbReference type="InterPro" id="IPR048285">
    <property type="entry name" value="Integrin_alpha_Ig-like_2"/>
</dbReference>
<feature type="repeat" description="FG-GAP" evidence="12">
    <location>
        <begin position="301"/>
        <end position="361"/>
    </location>
</feature>
<dbReference type="GO" id="GO:0009897">
    <property type="term" value="C:external side of plasma membrane"/>
    <property type="evidence" value="ECO:0007669"/>
    <property type="project" value="TreeGrafter"/>
</dbReference>
<dbReference type="InterPro" id="IPR013649">
    <property type="entry name" value="Integrin_alpha_Ig-like_1"/>
</dbReference>
<dbReference type="PROSITE" id="PS00242">
    <property type="entry name" value="INTEGRIN_ALPHA"/>
    <property type="match status" value="1"/>
</dbReference>
<feature type="repeat" description="FG-GAP" evidence="12">
    <location>
        <begin position="423"/>
        <end position="484"/>
    </location>
</feature>
<evidence type="ECO:0000259" key="16">
    <source>
        <dbReference type="Pfam" id="PF20805"/>
    </source>
</evidence>
<dbReference type="InterPro" id="IPR032695">
    <property type="entry name" value="Integrin_dom_sf"/>
</dbReference>
<feature type="signal peptide" evidence="13">
    <location>
        <begin position="1"/>
        <end position="23"/>
    </location>
</feature>
<keyword evidence="7 13" id="KW-1133">Transmembrane helix</keyword>
<dbReference type="Ensembl" id="ENSCLMT00005004079.1">
    <property type="protein sequence ID" value="ENSCLMP00005003746.1"/>
    <property type="gene ID" value="ENSCLMG00005001716.1"/>
</dbReference>
<accession>A0A8C2WFT3</accession>
<keyword evidence="5" id="KW-0677">Repeat</keyword>
<dbReference type="SUPFAM" id="SSF69318">
    <property type="entry name" value="Integrin alpha N-terminal domain"/>
    <property type="match status" value="1"/>
</dbReference>
<feature type="chain" id="PRO_5034611177" evidence="13">
    <location>
        <begin position="24"/>
        <end position="1026"/>
    </location>
</feature>
<dbReference type="InterPro" id="IPR013519">
    <property type="entry name" value="Int_alpha_beta-p"/>
</dbReference>
<proteinExistence type="inferred from homology"/>
<evidence type="ECO:0000256" key="4">
    <source>
        <dbReference type="ARBA" id="ARBA00022729"/>
    </source>
</evidence>
<feature type="repeat" description="FG-GAP" evidence="12">
    <location>
        <begin position="174"/>
        <end position="227"/>
    </location>
</feature>
<dbReference type="AlphaFoldDB" id="A0A8C2WFT3"/>
<dbReference type="GO" id="GO:0008305">
    <property type="term" value="C:integrin complex"/>
    <property type="evidence" value="ECO:0007669"/>
    <property type="project" value="InterPro"/>
</dbReference>
<dbReference type="InterPro" id="IPR048286">
    <property type="entry name" value="Integrin_alpha_Ig-like_3"/>
</dbReference>
<keyword evidence="9 13" id="KW-0472">Membrane</keyword>
<dbReference type="Pfam" id="PF01839">
    <property type="entry name" value="FG-GAP"/>
    <property type="match status" value="2"/>
</dbReference>
<keyword evidence="10 13" id="KW-0675">Receptor</keyword>
<evidence type="ECO:0000313" key="18">
    <source>
        <dbReference type="Ensembl" id="ENSCLMP00005003746.1"/>
    </source>
</evidence>
<dbReference type="GO" id="GO:0033627">
    <property type="term" value="P:cell adhesion mediated by integrin"/>
    <property type="evidence" value="ECO:0007669"/>
    <property type="project" value="TreeGrafter"/>
</dbReference>
<organism evidence="18 19">
    <name type="scientific">Cyclopterus lumpus</name>
    <name type="common">Lumpsucker</name>
    <dbReference type="NCBI Taxonomy" id="8103"/>
    <lineage>
        <taxon>Eukaryota</taxon>
        <taxon>Metazoa</taxon>
        <taxon>Chordata</taxon>
        <taxon>Craniata</taxon>
        <taxon>Vertebrata</taxon>
        <taxon>Euteleostomi</taxon>
        <taxon>Actinopterygii</taxon>
        <taxon>Neopterygii</taxon>
        <taxon>Teleostei</taxon>
        <taxon>Neoteleostei</taxon>
        <taxon>Acanthomorphata</taxon>
        <taxon>Eupercaria</taxon>
        <taxon>Perciformes</taxon>
        <taxon>Cottioidei</taxon>
        <taxon>Cottales</taxon>
        <taxon>Cyclopteridae</taxon>
        <taxon>Cyclopterus</taxon>
    </lineage>
</organism>
<dbReference type="PROSITE" id="PS51257">
    <property type="entry name" value="PROKAR_LIPOPROTEIN"/>
    <property type="match status" value="1"/>
</dbReference>
<dbReference type="PANTHER" id="PTHR23220:SF9">
    <property type="entry name" value="INTEGRIN ALPHA-6"/>
    <property type="match status" value="1"/>
</dbReference>
<comment type="similarity">
    <text evidence="2 13">Belongs to the integrin alpha chain family.</text>
</comment>
<evidence type="ECO:0000259" key="15">
    <source>
        <dbReference type="Pfam" id="PF08441"/>
    </source>
</evidence>
<dbReference type="InterPro" id="IPR018184">
    <property type="entry name" value="Integrin_alpha_C_CS"/>
</dbReference>
<evidence type="ECO:0000256" key="8">
    <source>
        <dbReference type="ARBA" id="ARBA00023037"/>
    </source>
</evidence>
<reference evidence="18" key="1">
    <citation type="submission" date="2025-08" db="UniProtKB">
        <authorList>
            <consortium name="Ensembl"/>
        </authorList>
    </citation>
    <scope>IDENTIFICATION</scope>
</reference>
<evidence type="ECO:0000256" key="1">
    <source>
        <dbReference type="ARBA" id="ARBA00004479"/>
    </source>
</evidence>
<evidence type="ECO:0000256" key="3">
    <source>
        <dbReference type="ARBA" id="ARBA00022692"/>
    </source>
</evidence>
<evidence type="ECO:0000256" key="12">
    <source>
        <dbReference type="PROSITE-ProRule" id="PRU00803"/>
    </source>
</evidence>
<dbReference type="PROSITE" id="PS51470">
    <property type="entry name" value="FG_GAP"/>
    <property type="match status" value="6"/>
</dbReference>
<feature type="domain" description="Integrin alpha first immunoglubulin-like" evidence="15">
    <location>
        <begin position="469"/>
        <end position="622"/>
    </location>
</feature>
<evidence type="ECO:0000256" key="10">
    <source>
        <dbReference type="ARBA" id="ARBA00023170"/>
    </source>
</evidence>
<feature type="repeat" description="FG-GAP" evidence="12">
    <location>
        <begin position="28"/>
        <end position="93"/>
    </location>
</feature>
<evidence type="ECO:0000256" key="11">
    <source>
        <dbReference type="ARBA" id="ARBA00023180"/>
    </source>
</evidence>
<dbReference type="Gene3D" id="2.130.10.130">
    <property type="entry name" value="Integrin alpha, N-terminal"/>
    <property type="match status" value="1"/>
</dbReference>
<evidence type="ECO:0000256" key="9">
    <source>
        <dbReference type="ARBA" id="ARBA00023136"/>
    </source>
</evidence>
<name>A0A8C2WFT3_CYCLU</name>
<dbReference type="GO" id="GO:0050900">
    <property type="term" value="P:leukocyte migration"/>
    <property type="evidence" value="ECO:0007669"/>
    <property type="project" value="TreeGrafter"/>
</dbReference>
<evidence type="ECO:0000256" key="14">
    <source>
        <dbReference type="SAM" id="MobiDB-lite"/>
    </source>
</evidence>
<comment type="subcellular location">
    <subcellularLocation>
        <location evidence="1 13">Membrane</location>
        <topology evidence="1 13">Single-pass type I membrane protein</topology>
    </subcellularLocation>
</comment>
<dbReference type="Pfam" id="PF20806">
    <property type="entry name" value="Integrin_A_Ig_3"/>
    <property type="match status" value="1"/>
</dbReference>
<evidence type="ECO:0000256" key="2">
    <source>
        <dbReference type="ARBA" id="ARBA00008054"/>
    </source>
</evidence>
<dbReference type="SUPFAM" id="SSF69179">
    <property type="entry name" value="Integrin domains"/>
    <property type="match status" value="3"/>
</dbReference>
<feature type="transmembrane region" description="Helical" evidence="13">
    <location>
        <begin position="947"/>
        <end position="971"/>
    </location>
</feature>
<keyword evidence="3 13" id="KW-0812">Transmembrane</keyword>
<dbReference type="Pfam" id="PF08441">
    <property type="entry name" value="Integrin_A_Ig_1"/>
    <property type="match status" value="1"/>
</dbReference>
<dbReference type="Gene3D" id="1.20.5.930">
    <property type="entry name" value="Bicelle-embedded integrin alpha(iib) transmembrane segment"/>
    <property type="match status" value="1"/>
</dbReference>
<keyword evidence="8 13" id="KW-0401">Integrin</keyword>
<dbReference type="GeneTree" id="ENSGT00940000155353"/>
<evidence type="ECO:0000256" key="7">
    <source>
        <dbReference type="ARBA" id="ARBA00022989"/>
    </source>
</evidence>
<evidence type="ECO:0000256" key="5">
    <source>
        <dbReference type="ARBA" id="ARBA00022737"/>
    </source>
</evidence>
<sequence>MEGRSACGLWTVVFLLGCGRLSAFNLDTENVLQHTGDKGSLFGFSLAMHQQVDPEDKRMLLVGAPRAKRLWNQKSEVTGGLYKCSITSHSMKCDRVDFDNHEKESKENQWMGVSVNSQGPGGKIVTCAHRYKRRARVNTDLESRDIIGRCYVLSQSLTINPSSSEEGGSWHFCESRPRGHEMFGSCQQGLSATFDKDYHYIIFGAPGAYDWRGVVRLEQKNESFIEMDIFDDGPFEVGDEDEKNPALVPAPPNSYLGFSLASGMGLTKKGQLTVVSGAPRANHSGSVVLLKKGDDTTNILLEEFTLEGEGLASSFGYDVAVLDLNADGWLDIVVGAPQYFEKDGIIGGAVYVYVNKAGKWNSVTPTRINGPQDSMFGVAVENLGDINQDGYDDFAVGAPYDNNGAGNVYIYQGAANGLRSEKASQVLSGQSLGGSLFGYSLAGNFDLDKNAYLDLAVGSLSDSVFLFRTRPVISIKKEIKFSPKQIDFTDKKCGSNFCLDVEACFIFTAKNYPQTLVYFLEADAEHRKKNLPSRATFSDHSENTYQSKGTITMDKEGKEKCIQRQLLIPSDIQDKLHGISVDVSVEIQGGSRKRRQSSTQIPPVLDANEPMKTQSEVNFLKEGCGRDNVCQSNLQVNYRYGHRTTDEGIFTPLELTGGMPVIKLSDQKDITLEVKVSNLDGDDAHEASLIATFPRSLTYSASRSELEVTCKANKNGSMADCDLGNPFRHNSETTFYIILSTSGISFNTTELEITLQLVTTSSQEKIAPIKAKLKVVTMLQLSLSGQAQPSQVYFTGKVKSESDMKTESDIGSAITHQFRIINLGKHLEDFGTTTLDIHWPKVTVKGKWLLYLMDISSTGVNQLECSPKGEVNPLKMVSENITLRYFFTWCLFLNSSRGMCSAVITLKSRLWNSTFIEITSYIVRVKRDLKVRLTVFPKSLGAQYAGVPWWIIVLSILFGLLLLALLAFLLWKCGFFRRAKYEDRVPSYNAVCIKREERARNARNGNWEKLEKQPWVTTWHDKEHCS</sequence>
<keyword evidence="4 13" id="KW-0732">Signal</keyword>
<feature type="domain" description="Integrin alpha second immunoglobulin-like" evidence="16">
    <location>
        <begin position="624"/>
        <end position="775"/>
    </location>
</feature>